<comment type="caution">
    <text evidence="1">The sequence shown here is derived from an EMBL/GenBank/DDBJ whole genome shotgun (WGS) entry which is preliminary data.</text>
</comment>
<gene>
    <name evidence="1" type="ORF">JAO75_24245</name>
</gene>
<proteinExistence type="predicted"/>
<protein>
    <submittedName>
        <fullName evidence="1">Uncharacterized protein</fullName>
    </submittedName>
</protein>
<evidence type="ECO:0000313" key="1">
    <source>
        <dbReference type="EMBL" id="MBJ6128507.1"/>
    </source>
</evidence>
<evidence type="ECO:0000313" key="2">
    <source>
        <dbReference type="Proteomes" id="UP000620670"/>
    </source>
</evidence>
<organism evidence="1 2">
    <name type="scientific">Microvirga splendida</name>
    <dbReference type="NCBI Taxonomy" id="2795727"/>
    <lineage>
        <taxon>Bacteria</taxon>
        <taxon>Pseudomonadati</taxon>
        <taxon>Pseudomonadota</taxon>
        <taxon>Alphaproteobacteria</taxon>
        <taxon>Hyphomicrobiales</taxon>
        <taxon>Methylobacteriaceae</taxon>
        <taxon>Microvirga</taxon>
    </lineage>
</organism>
<accession>A0ABS0Y869</accession>
<keyword evidence="2" id="KW-1185">Reference proteome</keyword>
<reference evidence="2" key="1">
    <citation type="submission" date="2020-12" db="EMBL/GenBank/DDBJ databases">
        <title>Hymenobacter sp.</title>
        <authorList>
            <person name="Kim M.K."/>
        </authorList>
    </citation>
    <scope>NUCLEOTIDE SEQUENCE [LARGE SCALE GENOMIC DNA]</scope>
    <source>
        <strain evidence="2">BT325</strain>
    </source>
</reference>
<sequence>MAGTGKLKHASGWELEAEFEKPDPRAGIPGGGYVLRSIKHDGFHFAREVRVERIILRDGAAMLPKEVTFTLGSPDVKLVREPREEAVPATDPRGFYAPKWALRADYVVEDVFGIKGMSIRFWQRYFFTSYGATPSHEPSGNVPAARFYPILDFEVVFPDLIDEIYKVAEVRVDFRIESGLDSFTQNKPSGLAMAMAEGRFVTHKSTGTVGDNQAGLFRDSDSPGGLSVSGIFARAEKPLLWEVIAQGIRDGKPGDWDNIHQWPVFADGSLPPTPGMALGLHNHWRWFPQATTGKGAVGFLLRATGPQYGGTAGPGSVMIDPRLPNLDLRIAIAKRDLVPGVVAGYPNPIHAFDDLFVKHPSRPNGPEPIDKGTDLSTWFSFLVHRDRSAKPEWPAPPFGGALFVNGLFFAHELRDFISFKPIPPFGERHPQYIPSKPRKGWVRPP</sequence>
<dbReference type="EMBL" id="JAELXT010000055">
    <property type="protein sequence ID" value="MBJ6128507.1"/>
    <property type="molecule type" value="Genomic_DNA"/>
</dbReference>
<name>A0ABS0Y869_9HYPH</name>
<dbReference type="RefSeq" id="WP_199051777.1">
    <property type="nucleotide sequence ID" value="NZ_JAELXT010000055.1"/>
</dbReference>
<dbReference type="Proteomes" id="UP000620670">
    <property type="component" value="Unassembled WGS sequence"/>
</dbReference>